<dbReference type="EMBL" id="VXRG01000075">
    <property type="protein sequence ID" value="MXY93599.1"/>
    <property type="molecule type" value="Genomic_DNA"/>
</dbReference>
<dbReference type="Pfam" id="PF13561">
    <property type="entry name" value="adh_short_C2"/>
    <property type="match status" value="1"/>
</dbReference>
<dbReference type="GO" id="GO:0016616">
    <property type="term" value="F:oxidoreductase activity, acting on the CH-OH group of donors, NAD or NADP as acceptor"/>
    <property type="evidence" value="ECO:0007669"/>
    <property type="project" value="TreeGrafter"/>
</dbReference>
<comment type="similarity">
    <text evidence="1 3">Belongs to the short-chain dehydrogenases/reductases (SDR) family.</text>
</comment>
<comment type="caution">
    <text evidence="4">The sequence shown here is derived from an EMBL/GenBank/DDBJ whole genome shotgun (WGS) entry which is preliminary data.</text>
</comment>
<dbReference type="GO" id="GO:0006633">
    <property type="term" value="P:fatty acid biosynthetic process"/>
    <property type="evidence" value="ECO:0007669"/>
    <property type="project" value="TreeGrafter"/>
</dbReference>
<evidence type="ECO:0000313" key="4">
    <source>
        <dbReference type="EMBL" id="MXY93599.1"/>
    </source>
</evidence>
<evidence type="ECO:0000256" key="3">
    <source>
        <dbReference type="RuleBase" id="RU000363"/>
    </source>
</evidence>
<protein>
    <submittedName>
        <fullName evidence="4">SDR family oxidoreductase</fullName>
    </submittedName>
</protein>
<evidence type="ECO:0000256" key="2">
    <source>
        <dbReference type="ARBA" id="ARBA00023002"/>
    </source>
</evidence>
<dbReference type="PANTHER" id="PTHR42760:SF133">
    <property type="entry name" value="3-OXOACYL-[ACYL-CARRIER-PROTEIN] REDUCTASE"/>
    <property type="match status" value="1"/>
</dbReference>
<accession>A0A6B0YUB9</accession>
<proteinExistence type="inferred from homology"/>
<keyword evidence="2" id="KW-0560">Oxidoreductase</keyword>
<dbReference type="GO" id="GO:0048038">
    <property type="term" value="F:quinone binding"/>
    <property type="evidence" value="ECO:0007669"/>
    <property type="project" value="TreeGrafter"/>
</dbReference>
<name>A0A6B0YUB9_9CHLR</name>
<reference evidence="4" key="1">
    <citation type="submission" date="2019-09" db="EMBL/GenBank/DDBJ databases">
        <title>Characterisation of the sponge microbiome using genome-centric metagenomics.</title>
        <authorList>
            <person name="Engelberts J.P."/>
            <person name="Robbins S.J."/>
            <person name="De Goeij J.M."/>
            <person name="Aranda M."/>
            <person name="Bell S.C."/>
            <person name="Webster N.S."/>
        </authorList>
    </citation>
    <scope>NUCLEOTIDE SEQUENCE</scope>
    <source>
        <strain evidence="4">SB0664_bin_27</strain>
    </source>
</reference>
<evidence type="ECO:0000256" key="1">
    <source>
        <dbReference type="ARBA" id="ARBA00006484"/>
    </source>
</evidence>
<dbReference type="AlphaFoldDB" id="A0A6B0YUB9"/>
<sequence>MFSNQTVVITGAGRGIGASAALQFAEYGANVVVNDLDNGMAEETVHAIAARGGQAVAFAGDVTAAGFPEQLMQKAVDRFGRLNVLVNNAGYTWDGMAHKISDEQWQAILDVHLSAPFRMIRAAAPHLREAAAAELESGSDTGNRCIVNVSSTSGLHGNIGQANYAAGKMGVVGLTKTIAKEWGPLGIRCNAVAFGFIDTRLTRSKEIQEESIEIDGREVVLGIPQKVRAMLDSDIGLRIPLGRPATEEEAAAGIVLIASPLASYITGHVLEVTGGMGI</sequence>
<gene>
    <name evidence="4" type="ORF">F4Y42_09140</name>
</gene>
<dbReference type="PRINTS" id="PR00080">
    <property type="entry name" value="SDRFAMILY"/>
</dbReference>
<dbReference type="SUPFAM" id="SSF51735">
    <property type="entry name" value="NAD(P)-binding Rossmann-fold domains"/>
    <property type="match status" value="1"/>
</dbReference>
<dbReference type="Pfam" id="PF00106">
    <property type="entry name" value="adh_short"/>
    <property type="match status" value="1"/>
</dbReference>
<organism evidence="4">
    <name type="scientific">Caldilineaceae bacterium SB0664_bin_27</name>
    <dbReference type="NCBI Taxonomy" id="2605260"/>
    <lineage>
        <taxon>Bacteria</taxon>
        <taxon>Bacillati</taxon>
        <taxon>Chloroflexota</taxon>
        <taxon>Caldilineae</taxon>
        <taxon>Caldilineales</taxon>
        <taxon>Caldilineaceae</taxon>
    </lineage>
</organism>
<dbReference type="InterPro" id="IPR036291">
    <property type="entry name" value="NAD(P)-bd_dom_sf"/>
</dbReference>
<dbReference type="Gene3D" id="3.40.50.720">
    <property type="entry name" value="NAD(P)-binding Rossmann-like Domain"/>
    <property type="match status" value="1"/>
</dbReference>
<dbReference type="PANTHER" id="PTHR42760">
    <property type="entry name" value="SHORT-CHAIN DEHYDROGENASES/REDUCTASES FAMILY MEMBER"/>
    <property type="match status" value="1"/>
</dbReference>
<dbReference type="InterPro" id="IPR020904">
    <property type="entry name" value="Sc_DH/Rdtase_CS"/>
</dbReference>
<dbReference type="PRINTS" id="PR00081">
    <property type="entry name" value="GDHRDH"/>
</dbReference>
<dbReference type="InterPro" id="IPR002347">
    <property type="entry name" value="SDR_fam"/>
</dbReference>
<dbReference type="FunFam" id="3.40.50.720:FF:000084">
    <property type="entry name" value="Short-chain dehydrogenase reductase"/>
    <property type="match status" value="1"/>
</dbReference>
<dbReference type="PROSITE" id="PS00061">
    <property type="entry name" value="ADH_SHORT"/>
    <property type="match status" value="1"/>
</dbReference>